<evidence type="ECO:0000256" key="8">
    <source>
        <dbReference type="ARBA" id="ARBA00075811"/>
    </source>
</evidence>
<dbReference type="PANTHER" id="PTHR23333:SF4">
    <property type="entry name" value="UBX DOMAIN-CONTAINING PROTEIN 11"/>
    <property type="match status" value="1"/>
</dbReference>
<comment type="subunit">
    <text evidence="6">Interacts with GNA12, GNA13, RND1, RND2 and RND3.</text>
</comment>
<dbReference type="AlphaFoldDB" id="A0ABD1JC84"/>
<comment type="function">
    <text evidence="5">May be involved in the reorganization of actin cytoskeleton mediated by RND1, RND2 and RND3. Promotes RHOA activation mediated by GNA12 and GNA13.</text>
</comment>
<feature type="domain" description="Ubiquitin-like" evidence="13">
    <location>
        <begin position="386"/>
        <end position="461"/>
    </location>
</feature>
<dbReference type="Pfam" id="PF08059">
    <property type="entry name" value="SEP"/>
    <property type="match status" value="1"/>
</dbReference>
<evidence type="ECO:0000259" key="12">
    <source>
        <dbReference type="PROSITE" id="PS50033"/>
    </source>
</evidence>
<dbReference type="Pfam" id="PF00789">
    <property type="entry name" value="UBX"/>
    <property type="match status" value="1"/>
</dbReference>
<dbReference type="SUPFAM" id="SSF102848">
    <property type="entry name" value="NSFL1 (p97 ATPase) cofactor p47, SEP domain"/>
    <property type="match status" value="1"/>
</dbReference>
<evidence type="ECO:0000256" key="7">
    <source>
        <dbReference type="ARBA" id="ARBA00073759"/>
    </source>
</evidence>
<evidence type="ECO:0000313" key="15">
    <source>
        <dbReference type="EMBL" id="KAL2084769.1"/>
    </source>
</evidence>
<feature type="domain" description="SEP" evidence="14">
    <location>
        <begin position="235"/>
        <end position="299"/>
    </location>
</feature>
<dbReference type="PROSITE" id="PS50033">
    <property type="entry name" value="UBX"/>
    <property type="match status" value="1"/>
</dbReference>
<evidence type="ECO:0000256" key="3">
    <source>
        <dbReference type="ARBA" id="ARBA00023054"/>
    </source>
</evidence>
<dbReference type="SUPFAM" id="SSF54236">
    <property type="entry name" value="Ubiquitin-like"/>
    <property type="match status" value="1"/>
</dbReference>
<dbReference type="InterPro" id="IPR012989">
    <property type="entry name" value="SEP_domain"/>
</dbReference>
<dbReference type="SMART" id="SM00166">
    <property type="entry name" value="UBX"/>
    <property type="match status" value="1"/>
</dbReference>
<feature type="domain" description="UBX" evidence="12">
    <location>
        <begin position="381"/>
        <end position="458"/>
    </location>
</feature>
<feature type="transmembrane region" description="Helical" evidence="11">
    <location>
        <begin position="7"/>
        <end position="29"/>
    </location>
</feature>
<keyword evidence="2" id="KW-0963">Cytoplasm</keyword>
<protein>
    <recommendedName>
        <fullName evidence="7">UBX domain-containing protein 11</fullName>
    </recommendedName>
    <alternativeName>
        <fullName evidence="9">Socius</fullName>
    </alternativeName>
    <alternativeName>
        <fullName evidence="8">UBX domain-containing protein 5</fullName>
    </alternativeName>
</protein>
<dbReference type="InterPro" id="IPR001012">
    <property type="entry name" value="UBX_dom"/>
</dbReference>
<evidence type="ECO:0000256" key="9">
    <source>
        <dbReference type="ARBA" id="ARBA00081109"/>
    </source>
</evidence>
<evidence type="ECO:0000256" key="10">
    <source>
        <dbReference type="SAM" id="MobiDB-lite"/>
    </source>
</evidence>
<keyword evidence="11" id="KW-0472">Membrane</keyword>
<evidence type="ECO:0000256" key="4">
    <source>
        <dbReference type="ARBA" id="ARBA00023212"/>
    </source>
</evidence>
<dbReference type="CDD" id="cd17077">
    <property type="entry name" value="UBX_UBXN11"/>
    <property type="match status" value="1"/>
</dbReference>
<evidence type="ECO:0000256" key="1">
    <source>
        <dbReference type="ARBA" id="ARBA00004245"/>
    </source>
</evidence>
<keyword evidence="4" id="KW-0206">Cytoskeleton</keyword>
<evidence type="ECO:0000259" key="14">
    <source>
        <dbReference type="PROSITE" id="PS51399"/>
    </source>
</evidence>
<dbReference type="PROSITE" id="PS51399">
    <property type="entry name" value="SEP"/>
    <property type="match status" value="1"/>
</dbReference>
<gene>
    <name evidence="15" type="ORF">ACEWY4_020287</name>
</gene>
<comment type="subcellular location">
    <subcellularLocation>
        <location evidence="1">Cytoplasm</location>
        <location evidence="1">Cytoskeleton</location>
    </subcellularLocation>
</comment>
<dbReference type="Gene3D" id="3.10.20.90">
    <property type="entry name" value="Phosphatidylinositol 3-kinase Catalytic Subunit, Chain A, domain 1"/>
    <property type="match status" value="1"/>
</dbReference>
<evidence type="ECO:0000256" key="2">
    <source>
        <dbReference type="ARBA" id="ARBA00022490"/>
    </source>
</evidence>
<dbReference type="Proteomes" id="UP001591681">
    <property type="component" value="Unassembled WGS sequence"/>
</dbReference>
<evidence type="ECO:0000256" key="5">
    <source>
        <dbReference type="ARBA" id="ARBA00059434"/>
    </source>
</evidence>
<feature type="compositionally biased region" description="Basic and acidic residues" evidence="10">
    <location>
        <begin position="170"/>
        <end position="183"/>
    </location>
</feature>
<keyword evidence="11" id="KW-0812">Transmembrane</keyword>
<sequence length="461" mass="51588">MLSAGTGVVVVMVRVMLLLVHSVACLLSVGHHFFPTENELSLLGDVFARRCRPGPSSPDGTSSKPKMSPNGSTSDSAPPTDFELMSTMIRKLSLLEVKVKAQALDIQRKEKTIAVLEKKLELQKKCTGQTCEEELTKMCHRLQKQVWEMEQFLSDYGMIWVGDSAEGDSDQPRTHEDEADKHSSQSLWDPASSRVGEFRMNFDLVLENVRELNVLAGDGESYVKAVPGGAQLARHTPIPLQLYSNGIVMFSGPFRSYDDPSTQRCMQDLMDGYFPSELQERYPDGVPFQLQDKREEEYRVQRAREDFPGKGKALSTEQFLRKLPKAVIKAGKVIDIRGSIREHLQESAGEAHSHSVTLIDTPALQALKERLDQPDRDPNKATGDISTLRVKSEDGEKTFILKMQVKQTIGDLRQYLDKHRCTDSAAYNIISVFPRRCYDDDAQTLADCGLTPSAALLLQPR</sequence>
<dbReference type="GO" id="GO:0005856">
    <property type="term" value="C:cytoskeleton"/>
    <property type="evidence" value="ECO:0007669"/>
    <property type="project" value="UniProtKB-SubCell"/>
</dbReference>
<dbReference type="InterPro" id="IPR000626">
    <property type="entry name" value="Ubiquitin-like_dom"/>
</dbReference>
<evidence type="ECO:0000256" key="6">
    <source>
        <dbReference type="ARBA" id="ARBA00062345"/>
    </source>
</evidence>
<dbReference type="Gene3D" id="3.30.420.210">
    <property type="entry name" value="SEP domain"/>
    <property type="match status" value="1"/>
</dbReference>
<dbReference type="FunFam" id="3.30.420.210:FF:000003">
    <property type="entry name" value="UBX domain protein 11"/>
    <property type="match status" value="1"/>
</dbReference>
<feature type="region of interest" description="Disordered" evidence="10">
    <location>
        <begin position="164"/>
        <end position="189"/>
    </location>
</feature>
<feature type="compositionally biased region" description="Polar residues" evidence="10">
    <location>
        <begin position="58"/>
        <end position="77"/>
    </location>
</feature>
<comment type="caution">
    <text evidence="15">The sequence shown here is derived from an EMBL/GenBank/DDBJ whole genome shotgun (WGS) entry which is preliminary data.</text>
</comment>
<accession>A0ABD1JC84</accession>
<proteinExistence type="predicted"/>
<keyword evidence="3" id="KW-0175">Coiled coil</keyword>
<dbReference type="InterPro" id="IPR036241">
    <property type="entry name" value="NSFL1C_SEP_dom_sf"/>
</dbReference>
<dbReference type="EMBL" id="JBHFQA010000017">
    <property type="protein sequence ID" value="KAL2084769.1"/>
    <property type="molecule type" value="Genomic_DNA"/>
</dbReference>
<keyword evidence="16" id="KW-1185">Reference proteome</keyword>
<name>A0ABD1JC84_9TELE</name>
<reference evidence="15 16" key="1">
    <citation type="submission" date="2024-09" db="EMBL/GenBank/DDBJ databases">
        <title>A chromosome-level genome assembly of Gray's grenadier anchovy, Coilia grayii.</title>
        <authorList>
            <person name="Fu Z."/>
        </authorList>
    </citation>
    <scope>NUCLEOTIDE SEQUENCE [LARGE SCALE GENOMIC DNA]</scope>
    <source>
        <strain evidence="15">G4</strain>
        <tissue evidence="15">Muscle</tissue>
    </source>
</reference>
<organism evidence="15 16">
    <name type="scientific">Coilia grayii</name>
    <name type="common">Gray's grenadier anchovy</name>
    <dbReference type="NCBI Taxonomy" id="363190"/>
    <lineage>
        <taxon>Eukaryota</taxon>
        <taxon>Metazoa</taxon>
        <taxon>Chordata</taxon>
        <taxon>Craniata</taxon>
        <taxon>Vertebrata</taxon>
        <taxon>Euteleostomi</taxon>
        <taxon>Actinopterygii</taxon>
        <taxon>Neopterygii</taxon>
        <taxon>Teleostei</taxon>
        <taxon>Clupei</taxon>
        <taxon>Clupeiformes</taxon>
        <taxon>Clupeoidei</taxon>
        <taxon>Engraulidae</taxon>
        <taxon>Coilinae</taxon>
        <taxon>Coilia</taxon>
    </lineage>
</organism>
<keyword evidence="11" id="KW-1133">Transmembrane helix</keyword>
<dbReference type="PROSITE" id="PS50053">
    <property type="entry name" value="UBIQUITIN_2"/>
    <property type="match status" value="1"/>
</dbReference>
<feature type="region of interest" description="Disordered" evidence="10">
    <location>
        <begin position="53"/>
        <end position="80"/>
    </location>
</feature>
<dbReference type="PANTHER" id="PTHR23333">
    <property type="entry name" value="UBX DOMAIN CONTAINING PROTEIN"/>
    <property type="match status" value="1"/>
</dbReference>
<evidence type="ECO:0000313" key="16">
    <source>
        <dbReference type="Proteomes" id="UP001591681"/>
    </source>
</evidence>
<evidence type="ECO:0000259" key="13">
    <source>
        <dbReference type="PROSITE" id="PS50053"/>
    </source>
</evidence>
<dbReference type="SMART" id="SM00553">
    <property type="entry name" value="SEP"/>
    <property type="match status" value="1"/>
</dbReference>
<evidence type="ECO:0000256" key="11">
    <source>
        <dbReference type="SAM" id="Phobius"/>
    </source>
</evidence>
<dbReference type="InterPro" id="IPR029071">
    <property type="entry name" value="Ubiquitin-like_domsf"/>
</dbReference>